<dbReference type="EMBL" id="ML976010">
    <property type="protein sequence ID" value="KAF1945265.1"/>
    <property type="molecule type" value="Genomic_DNA"/>
</dbReference>
<name>A0A6A5SX73_9PLEO</name>
<dbReference type="Proteomes" id="UP000800038">
    <property type="component" value="Unassembled WGS sequence"/>
</dbReference>
<dbReference type="InterPro" id="IPR032805">
    <property type="entry name" value="Wax_synthase_dom"/>
</dbReference>
<proteinExistence type="predicted"/>
<dbReference type="GO" id="GO:0016020">
    <property type="term" value="C:membrane"/>
    <property type="evidence" value="ECO:0007669"/>
    <property type="project" value="UniProtKB-SubCell"/>
</dbReference>
<keyword evidence="7" id="KW-1185">Reference proteome</keyword>
<evidence type="ECO:0000313" key="6">
    <source>
        <dbReference type="EMBL" id="KAF1945265.1"/>
    </source>
</evidence>
<evidence type="ECO:0000313" key="7">
    <source>
        <dbReference type="Proteomes" id="UP000800038"/>
    </source>
</evidence>
<evidence type="ECO:0000256" key="2">
    <source>
        <dbReference type="ARBA" id="ARBA00022692"/>
    </source>
</evidence>
<reference evidence="6" key="1">
    <citation type="journal article" date="2020" name="Stud. Mycol.">
        <title>101 Dothideomycetes genomes: a test case for predicting lifestyles and emergence of pathogens.</title>
        <authorList>
            <person name="Haridas S."/>
            <person name="Albert R."/>
            <person name="Binder M."/>
            <person name="Bloem J."/>
            <person name="Labutti K."/>
            <person name="Salamov A."/>
            <person name="Andreopoulos B."/>
            <person name="Baker S."/>
            <person name="Barry K."/>
            <person name="Bills G."/>
            <person name="Bluhm B."/>
            <person name="Cannon C."/>
            <person name="Castanera R."/>
            <person name="Culley D."/>
            <person name="Daum C."/>
            <person name="Ezra D."/>
            <person name="Gonzalez J."/>
            <person name="Henrissat B."/>
            <person name="Kuo A."/>
            <person name="Liang C."/>
            <person name="Lipzen A."/>
            <person name="Lutzoni F."/>
            <person name="Magnuson J."/>
            <person name="Mondo S."/>
            <person name="Nolan M."/>
            <person name="Ohm R."/>
            <person name="Pangilinan J."/>
            <person name="Park H.-J."/>
            <person name="Ramirez L."/>
            <person name="Alfaro M."/>
            <person name="Sun H."/>
            <person name="Tritt A."/>
            <person name="Yoshinaga Y."/>
            <person name="Zwiers L.-H."/>
            <person name="Turgeon B."/>
            <person name="Goodwin S."/>
            <person name="Spatafora J."/>
            <person name="Crous P."/>
            <person name="Grigoriev I."/>
        </authorList>
    </citation>
    <scope>NUCLEOTIDE SEQUENCE</scope>
    <source>
        <strain evidence="6">CBS 161.51</strain>
    </source>
</reference>
<evidence type="ECO:0000256" key="1">
    <source>
        <dbReference type="ARBA" id="ARBA00004141"/>
    </source>
</evidence>
<gene>
    <name evidence="6" type="ORF">EJ02DRAFT_51677</name>
</gene>
<keyword evidence="4" id="KW-0472">Membrane</keyword>
<dbReference type="OrthoDB" id="1077582at2759"/>
<feature type="domain" description="Wax synthase" evidence="5">
    <location>
        <begin position="6"/>
        <end position="66"/>
    </location>
</feature>
<dbReference type="Pfam" id="PF13813">
    <property type="entry name" value="MBOAT_2"/>
    <property type="match status" value="1"/>
</dbReference>
<keyword evidence="3" id="KW-1133">Transmembrane helix</keyword>
<keyword evidence="2" id="KW-0812">Transmembrane</keyword>
<comment type="subcellular location">
    <subcellularLocation>
        <location evidence="1">Membrane</location>
        <topology evidence="1">Multi-pass membrane protein</topology>
    </subcellularLocation>
</comment>
<accession>A0A6A5SX73</accession>
<sequence>MGKLRWSLRQMWSVVYNQTMRKMASQRAIRIIRLLGLRKGTFMPGYMQLYMSFDVSSFVYQLQMFMDAQRHGRNSVLHVEPVAITTAVDRVQQLWQQ</sequence>
<dbReference type="AlphaFoldDB" id="A0A6A5SX73"/>
<protein>
    <recommendedName>
        <fullName evidence="5">Wax synthase domain-containing protein</fullName>
    </recommendedName>
</protein>
<evidence type="ECO:0000259" key="5">
    <source>
        <dbReference type="Pfam" id="PF13813"/>
    </source>
</evidence>
<organism evidence="6 7">
    <name type="scientific">Clathrospora elynae</name>
    <dbReference type="NCBI Taxonomy" id="706981"/>
    <lineage>
        <taxon>Eukaryota</taxon>
        <taxon>Fungi</taxon>
        <taxon>Dikarya</taxon>
        <taxon>Ascomycota</taxon>
        <taxon>Pezizomycotina</taxon>
        <taxon>Dothideomycetes</taxon>
        <taxon>Pleosporomycetidae</taxon>
        <taxon>Pleosporales</taxon>
        <taxon>Diademaceae</taxon>
        <taxon>Clathrospora</taxon>
    </lineage>
</organism>
<evidence type="ECO:0000256" key="3">
    <source>
        <dbReference type="ARBA" id="ARBA00022989"/>
    </source>
</evidence>
<evidence type="ECO:0000256" key="4">
    <source>
        <dbReference type="ARBA" id="ARBA00023136"/>
    </source>
</evidence>